<sequence length="214" mass="23237">YESAFKSQRLQNWCEAKHFNGRPSAQVGHTTFIADNRGHLLPGVVKRGSAWPDFKGTWDLPARIPARSINPTSRSVEGLSRLRSWGFDPQHTGKSQPHRGSRDTNRPQQDVGEQTDVDVQQDGAAATSSAAEAQPASQNRPDTGGQRTASQNQDLTAAVVGSVGQPAEEKQAAREGTNSRPDTGRPVSNVAENEAKPVTPSSSRQRHREAQQDQ</sequence>
<organism evidence="1 2">
    <name type="scientific">Scortum barcoo</name>
    <name type="common">barcoo grunter</name>
    <dbReference type="NCBI Taxonomy" id="214431"/>
    <lineage>
        <taxon>Eukaryota</taxon>
        <taxon>Metazoa</taxon>
        <taxon>Chordata</taxon>
        <taxon>Craniata</taxon>
        <taxon>Vertebrata</taxon>
        <taxon>Euteleostomi</taxon>
        <taxon>Actinopterygii</taxon>
        <taxon>Neopterygii</taxon>
        <taxon>Teleostei</taxon>
        <taxon>Neoteleostei</taxon>
        <taxon>Acanthomorphata</taxon>
        <taxon>Eupercaria</taxon>
        <taxon>Centrarchiformes</taxon>
        <taxon>Terapontoidei</taxon>
        <taxon>Terapontidae</taxon>
        <taxon>Scortum</taxon>
    </lineage>
</organism>
<comment type="caution">
    <text evidence="1">The sequence shown here is derived from an EMBL/GenBank/DDBJ whole genome shotgun (WGS) entry which is preliminary data.</text>
</comment>
<dbReference type="EMBL" id="CM041549">
    <property type="protein sequence ID" value="KAI3357774.1"/>
    <property type="molecule type" value="Genomic_DNA"/>
</dbReference>
<gene>
    <name evidence="1" type="ORF">L3Q82_015535</name>
</gene>
<protein>
    <submittedName>
        <fullName evidence="1">Uncharacterized protein</fullName>
    </submittedName>
</protein>
<evidence type="ECO:0000313" key="2">
    <source>
        <dbReference type="Proteomes" id="UP000831701"/>
    </source>
</evidence>
<accession>A0ACB8VQT3</accession>
<proteinExistence type="predicted"/>
<name>A0ACB8VQT3_9TELE</name>
<evidence type="ECO:0000313" key="1">
    <source>
        <dbReference type="EMBL" id="KAI3357774.1"/>
    </source>
</evidence>
<dbReference type="Proteomes" id="UP000831701">
    <property type="component" value="Chromosome 19"/>
</dbReference>
<feature type="non-terminal residue" evidence="1">
    <location>
        <position position="1"/>
    </location>
</feature>
<reference evidence="1" key="1">
    <citation type="submission" date="2022-04" db="EMBL/GenBank/DDBJ databases">
        <title>Jade perch genome.</title>
        <authorList>
            <person name="Chao B."/>
        </authorList>
    </citation>
    <scope>NUCLEOTIDE SEQUENCE</scope>
    <source>
        <strain evidence="1">CB-2022</strain>
    </source>
</reference>
<keyword evidence="2" id="KW-1185">Reference proteome</keyword>